<dbReference type="AlphaFoldDB" id="A0A934VQU3"/>
<accession>A0A934VQU3</accession>
<proteinExistence type="predicted"/>
<sequence>MNYFSRKVHLLKRSIQLGADTRTKFQLIKAQFNWLRAANENCQSARIHYNLKGKGGNFSAIVRDLPTDWIIFREIFYFDDYIDLTQLDWEPNTIYDIGANAGLAALYMHSIFPKAKIYGFEPGKAEFENAKLNYTQNNLGVIYPIGAGDENGSAVFYASEARSGGQGFAPSEEFKKDATTYTVQLWRLDDYIVDGNLPLPDLIKMDIEGFEVKALTGMDKALSHAKAIILETHGEELHAGVIKKLSEFGYKTITDSHRFSKFRILFSAK</sequence>
<dbReference type="SUPFAM" id="SSF53335">
    <property type="entry name" value="S-adenosyl-L-methionine-dependent methyltransferases"/>
    <property type="match status" value="1"/>
</dbReference>
<evidence type="ECO:0000259" key="1">
    <source>
        <dbReference type="Pfam" id="PF05050"/>
    </source>
</evidence>
<keyword evidence="3" id="KW-1185">Reference proteome</keyword>
<protein>
    <submittedName>
        <fullName evidence="2">FkbM family methyltransferase</fullName>
    </submittedName>
</protein>
<feature type="domain" description="Methyltransferase FkbM" evidence="1">
    <location>
        <begin position="96"/>
        <end position="251"/>
    </location>
</feature>
<evidence type="ECO:0000313" key="3">
    <source>
        <dbReference type="Proteomes" id="UP000603141"/>
    </source>
</evidence>
<dbReference type="InterPro" id="IPR006342">
    <property type="entry name" value="FkbM_mtfrase"/>
</dbReference>
<dbReference type="Gene3D" id="3.40.50.150">
    <property type="entry name" value="Vaccinia Virus protein VP39"/>
    <property type="match status" value="1"/>
</dbReference>
<dbReference type="Pfam" id="PF05050">
    <property type="entry name" value="Methyltransf_21"/>
    <property type="match status" value="1"/>
</dbReference>
<dbReference type="InterPro" id="IPR052514">
    <property type="entry name" value="SAM-dependent_MTase"/>
</dbReference>
<dbReference type="PANTHER" id="PTHR34203">
    <property type="entry name" value="METHYLTRANSFERASE, FKBM FAMILY PROTEIN"/>
    <property type="match status" value="1"/>
</dbReference>
<dbReference type="GO" id="GO:0008168">
    <property type="term" value="F:methyltransferase activity"/>
    <property type="evidence" value="ECO:0007669"/>
    <property type="project" value="UniProtKB-KW"/>
</dbReference>
<dbReference type="EMBL" id="JAENIJ010000011">
    <property type="protein sequence ID" value="MBK1882471.1"/>
    <property type="molecule type" value="Genomic_DNA"/>
</dbReference>
<dbReference type="Proteomes" id="UP000603141">
    <property type="component" value="Unassembled WGS sequence"/>
</dbReference>
<reference evidence="2" key="1">
    <citation type="submission" date="2021-01" db="EMBL/GenBank/DDBJ databases">
        <title>Modified the classification status of verrucomicrobia.</title>
        <authorList>
            <person name="Feng X."/>
        </authorList>
    </citation>
    <scope>NUCLEOTIDE SEQUENCE</scope>
    <source>
        <strain evidence="2">KCTC 22041</strain>
    </source>
</reference>
<dbReference type="GO" id="GO:0032259">
    <property type="term" value="P:methylation"/>
    <property type="evidence" value="ECO:0007669"/>
    <property type="project" value="UniProtKB-KW"/>
</dbReference>
<evidence type="ECO:0000313" key="2">
    <source>
        <dbReference type="EMBL" id="MBK1882471.1"/>
    </source>
</evidence>
<dbReference type="NCBIfam" id="TIGR01444">
    <property type="entry name" value="fkbM_fam"/>
    <property type="match status" value="1"/>
</dbReference>
<name>A0A934VQU3_9BACT</name>
<keyword evidence="2" id="KW-0808">Transferase</keyword>
<organism evidence="2 3">
    <name type="scientific">Luteolibacter pohnpeiensis</name>
    <dbReference type="NCBI Taxonomy" id="454153"/>
    <lineage>
        <taxon>Bacteria</taxon>
        <taxon>Pseudomonadati</taxon>
        <taxon>Verrucomicrobiota</taxon>
        <taxon>Verrucomicrobiia</taxon>
        <taxon>Verrucomicrobiales</taxon>
        <taxon>Verrucomicrobiaceae</taxon>
        <taxon>Luteolibacter</taxon>
    </lineage>
</organism>
<gene>
    <name evidence="2" type="ORF">JIN85_08595</name>
</gene>
<keyword evidence="2" id="KW-0489">Methyltransferase</keyword>
<dbReference type="RefSeq" id="WP_200269641.1">
    <property type="nucleotide sequence ID" value="NZ_JAENIJ010000011.1"/>
</dbReference>
<dbReference type="InterPro" id="IPR029063">
    <property type="entry name" value="SAM-dependent_MTases_sf"/>
</dbReference>
<dbReference type="PANTHER" id="PTHR34203:SF15">
    <property type="entry name" value="SLL1173 PROTEIN"/>
    <property type="match status" value="1"/>
</dbReference>
<comment type="caution">
    <text evidence="2">The sequence shown here is derived from an EMBL/GenBank/DDBJ whole genome shotgun (WGS) entry which is preliminary data.</text>
</comment>